<sequence>MIAGLAKAITLYLAPVLLLVALVLNLFAFLSPTVMLPDRVALVTITPSTALTDVGGSKDVDGASLFLGALGSCSRPKNDADINCTVASLSPEYDLSVLPSNAPQLVLSAPPPSSPAFIAVSLAFSIMFFFTFTLISFRHKMGERIAAQLDKPLIQRVSAWIGFFGFFIGISSFLILRMWFGKAVQDFNRSVASQGSEGPELIASDGNAFTMVWVAYAFYAVPVICSMAKLNVTASKAA</sequence>
<keyword evidence="1" id="KW-0812">Transmembrane</keyword>
<dbReference type="Proteomes" id="UP000559256">
    <property type="component" value="Unassembled WGS sequence"/>
</dbReference>
<evidence type="ECO:0000313" key="2">
    <source>
        <dbReference type="EMBL" id="KAF5374846.1"/>
    </source>
</evidence>
<protein>
    <submittedName>
        <fullName evidence="2">Uncharacterized protein</fullName>
    </submittedName>
</protein>
<keyword evidence="3" id="KW-1185">Reference proteome</keyword>
<dbReference type="EMBL" id="JAACJM010000001">
    <property type="protein sequence ID" value="KAF5374846.1"/>
    <property type="molecule type" value="Genomic_DNA"/>
</dbReference>
<feature type="transmembrane region" description="Helical" evidence="1">
    <location>
        <begin position="157"/>
        <end position="180"/>
    </location>
</feature>
<evidence type="ECO:0000313" key="3">
    <source>
        <dbReference type="Proteomes" id="UP000559256"/>
    </source>
</evidence>
<accession>A0A8H5H191</accession>
<keyword evidence="1" id="KW-0472">Membrane</keyword>
<reference evidence="2 3" key="1">
    <citation type="journal article" date="2020" name="ISME J.">
        <title>Uncovering the hidden diversity of litter-decomposition mechanisms in mushroom-forming fungi.</title>
        <authorList>
            <person name="Floudas D."/>
            <person name="Bentzer J."/>
            <person name="Ahren D."/>
            <person name="Johansson T."/>
            <person name="Persson P."/>
            <person name="Tunlid A."/>
        </authorList>
    </citation>
    <scope>NUCLEOTIDE SEQUENCE [LARGE SCALE GENOMIC DNA]</scope>
    <source>
        <strain evidence="2 3">CBS 291.85</strain>
    </source>
</reference>
<dbReference type="AlphaFoldDB" id="A0A8H5H191"/>
<gene>
    <name evidence="2" type="ORF">D9758_000252</name>
</gene>
<name>A0A8H5H191_9AGAR</name>
<dbReference type="OrthoDB" id="2575000at2759"/>
<feature type="transmembrane region" description="Helical" evidence="1">
    <location>
        <begin position="116"/>
        <end position="137"/>
    </location>
</feature>
<proteinExistence type="predicted"/>
<feature type="transmembrane region" description="Helical" evidence="1">
    <location>
        <begin position="12"/>
        <end position="30"/>
    </location>
</feature>
<organism evidence="2 3">
    <name type="scientific">Tetrapyrgos nigripes</name>
    <dbReference type="NCBI Taxonomy" id="182062"/>
    <lineage>
        <taxon>Eukaryota</taxon>
        <taxon>Fungi</taxon>
        <taxon>Dikarya</taxon>
        <taxon>Basidiomycota</taxon>
        <taxon>Agaricomycotina</taxon>
        <taxon>Agaricomycetes</taxon>
        <taxon>Agaricomycetidae</taxon>
        <taxon>Agaricales</taxon>
        <taxon>Marasmiineae</taxon>
        <taxon>Marasmiaceae</taxon>
        <taxon>Tetrapyrgos</taxon>
    </lineage>
</organism>
<comment type="caution">
    <text evidence="2">The sequence shown here is derived from an EMBL/GenBank/DDBJ whole genome shotgun (WGS) entry which is preliminary data.</text>
</comment>
<feature type="transmembrane region" description="Helical" evidence="1">
    <location>
        <begin position="213"/>
        <end position="232"/>
    </location>
</feature>
<evidence type="ECO:0000256" key="1">
    <source>
        <dbReference type="SAM" id="Phobius"/>
    </source>
</evidence>
<keyword evidence="1" id="KW-1133">Transmembrane helix</keyword>